<comment type="similarity">
    <text evidence="1">Belongs to the AB hydrolase superfamily. AB hydrolase 4 family.</text>
</comment>
<dbReference type="SUPFAM" id="SSF53474">
    <property type="entry name" value="alpha/beta-Hydrolases"/>
    <property type="match status" value="1"/>
</dbReference>
<dbReference type="EMBL" id="JBBJCI010000208">
    <property type="protein sequence ID" value="KAK7240945.1"/>
    <property type="molecule type" value="Genomic_DNA"/>
</dbReference>
<dbReference type="PANTHER" id="PTHR10794:SF63">
    <property type="entry name" value="ALPHA_BETA HYDROLASE 1, ISOFORM A"/>
    <property type="match status" value="1"/>
</dbReference>
<feature type="region of interest" description="Disordered" evidence="2">
    <location>
        <begin position="602"/>
        <end position="657"/>
    </location>
</feature>
<feature type="compositionally biased region" description="Acidic residues" evidence="2">
    <location>
        <begin position="634"/>
        <end position="647"/>
    </location>
</feature>
<dbReference type="Gene3D" id="3.40.50.1820">
    <property type="entry name" value="alpha/beta hydrolase"/>
    <property type="match status" value="1"/>
</dbReference>
<comment type="caution">
    <text evidence="4">The sequence shown here is derived from an EMBL/GenBank/DDBJ whole genome shotgun (WGS) entry which is preliminary data.</text>
</comment>
<feature type="compositionally biased region" description="Basic and acidic residues" evidence="2">
    <location>
        <begin position="648"/>
        <end position="657"/>
    </location>
</feature>
<keyword evidence="3" id="KW-1133">Transmembrane helix</keyword>
<accession>A0ABR1FXE5</accession>
<name>A0ABR1FXE5_AURAN</name>
<evidence type="ECO:0000313" key="4">
    <source>
        <dbReference type="EMBL" id="KAK7240945.1"/>
    </source>
</evidence>
<evidence type="ECO:0000256" key="3">
    <source>
        <dbReference type="SAM" id="Phobius"/>
    </source>
</evidence>
<feature type="compositionally biased region" description="Basic and acidic residues" evidence="2">
    <location>
        <begin position="620"/>
        <end position="633"/>
    </location>
</feature>
<evidence type="ECO:0000256" key="1">
    <source>
        <dbReference type="ARBA" id="ARBA00010884"/>
    </source>
</evidence>
<keyword evidence="5" id="KW-1185">Reference proteome</keyword>
<protein>
    <submittedName>
        <fullName evidence="4">Acylglycerol lipase</fullName>
    </submittedName>
</protein>
<keyword evidence="3" id="KW-0472">Membrane</keyword>
<gene>
    <name evidence="4" type="primary">EHT1</name>
    <name evidence="4" type="ORF">SO694_00055259</name>
</gene>
<organism evidence="4 5">
    <name type="scientific">Aureococcus anophagefferens</name>
    <name type="common">Harmful bloom alga</name>
    <dbReference type="NCBI Taxonomy" id="44056"/>
    <lineage>
        <taxon>Eukaryota</taxon>
        <taxon>Sar</taxon>
        <taxon>Stramenopiles</taxon>
        <taxon>Ochrophyta</taxon>
        <taxon>Pelagophyceae</taxon>
        <taxon>Pelagomonadales</taxon>
        <taxon>Pelagomonadaceae</taxon>
        <taxon>Aureococcus</taxon>
    </lineage>
</organism>
<evidence type="ECO:0000256" key="2">
    <source>
        <dbReference type="SAM" id="MobiDB-lite"/>
    </source>
</evidence>
<feature type="transmembrane region" description="Helical" evidence="3">
    <location>
        <begin position="14"/>
        <end position="34"/>
    </location>
</feature>
<keyword evidence="3" id="KW-0812">Transmembrane</keyword>
<reference evidence="4 5" key="1">
    <citation type="submission" date="2024-03" db="EMBL/GenBank/DDBJ databases">
        <title>Aureococcus anophagefferens CCMP1851 and Kratosvirus quantuckense: Draft genome of a second virus-susceptible host strain in the model system.</title>
        <authorList>
            <person name="Chase E."/>
            <person name="Truchon A.R."/>
            <person name="Schepens W."/>
            <person name="Wilhelm S.W."/>
        </authorList>
    </citation>
    <scope>NUCLEOTIDE SEQUENCE [LARGE SCALE GENOMIC DNA]</scope>
    <source>
        <strain evidence="4 5">CCMP1851</strain>
    </source>
</reference>
<feature type="region of interest" description="Disordered" evidence="2">
    <location>
        <begin position="411"/>
        <end position="460"/>
    </location>
</feature>
<sequence>MDAIPWRSSRLPEAAAALVIVSSVALRWLVRFALRRRRGVVVNRHAYHPVDLLRSVVFSVSQTQGGNWVLISGFVVAFVFRRILRRGVDVVTGRRPAPHGVAKVARLLAISMSRHVLVWLAGGACLWFAHWRVRVCERPVVSCKRTFWNVAIVEKAGFARREFKPVFWLTSRHAQTVLAHVLADLSFLLLRPVRWRRESVDTFDGGEVHLDWLIGHRDEFAPYGDGLWVSAEEEAPRPDTPIILLLYGVGGTRDDHYMKHLALTCAARGWRPVALTYWRLDWNETRDLDNAVEQLRKTHPSAPLFCVAHSASAFLLVQYLARKGSACPLVAAVTLAGCMDFLRTYEFVKRTKNITYRKVFDRGMRRCVRRHAAYDPHLENRKEHAARIAGITDGACVMYDRHVAAIPKASNLPRPGYLEPEPPRKRLSGRFSPLPTLSPTNSDAAEPPTPTRGTPNLLERTREHYVAPSRERLLDVAIPLLVVHARDDPLVSHDDCYDWHKLVSNARIIAVRTNRGGHNAWHEGFWPLGPSWAVGAATDYISAVLEQTAQTGWLLAVLGRLDASRNPTASAIARAAAATDHVLEQPPPPPPATPLNSVSAILFEEDPPGAAPAAATPAPEGDRALRRSSRSDADLDDNLDDGLEETAPDDRESFLGF</sequence>
<dbReference type="Proteomes" id="UP001363151">
    <property type="component" value="Unassembled WGS sequence"/>
</dbReference>
<dbReference type="InterPro" id="IPR029058">
    <property type="entry name" value="AB_hydrolase_fold"/>
</dbReference>
<evidence type="ECO:0000313" key="5">
    <source>
        <dbReference type="Proteomes" id="UP001363151"/>
    </source>
</evidence>
<proteinExistence type="inferred from homology"/>
<dbReference type="InterPro" id="IPR050960">
    <property type="entry name" value="AB_hydrolase_4_sf"/>
</dbReference>
<dbReference type="PANTHER" id="PTHR10794">
    <property type="entry name" value="ABHYDROLASE DOMAIN-CONTAINING PROTEIN"/>
    <property type="match status" value="1"/>
</dbReference>